<comment type="caution">
    <text evidence="2">The sequence shown here is derived from an EMBL/GenBank/DDBJ whole genome shotgun (WGS) entry which is preliminary data.</text>
</comment>
<keyword evidence="2" id="KW-0012">Acyltransferase</keyword>
<name>A0ABW4HQL5_9BACI</name>
<protein>
    <submittedName>
        <fullName evidence="2">GNAT family N-acetyltransferase</fullName>
        <ecNumber evidence="2">2.3.1.-</ecNumber>
    </submittedName>
</protein>
<dbReference type="Proteomes" id="UP001597221">
    <property type="component" value="Unassembled WGS sequence"/>
</dbReference>
<proteinExistence type="predicted"/>
<evidence type="ECO:0000313" key="3">
    <source>
        <dbReference type="Proteomes" id="UP001597221"/>
    </source>
</evidence>
<keyword evidence="3" id="KW-1185">Reference proteome</keyword>
<sequence length="321" mass="37076">MMQFFAWDVKWLKDLVRLWNQELGKQFPMREELFNQNSFQDINIFADGSRIAVDENGRVAGFIVTKKWNDVIDVGISESTGWVQVLLVDYAYRNQGIGTELLKFAETKLIESGVNQLWLGKDTWHYFPGIPIEYEETASWFEKKGYVKSGEEFDLDCKYEEESDLAILTKESVEAAILQPDEKDDLLEFLHASFPGRWEYEAIQYFQLGGTGREFVVLKKEGRIIGFCRINDSKSPVIAQNVYWSPLYDGELGGIGPLGISKDERKHGYGLFIVEAAIVYLRKRGIESIVIDWTGLVDFYRKLGYEVCKSYYSYQKNMQKG</sequence>
<evidence type="ECO:0000259" key="1">
    <source>
        <dbReference type="PROSITE" id="PS51186"/>
    </source>
</evidence>
<dbReference type="EMBL" id="JBHUDE010000036">
    <property type="protein sequence ID" value="MFD1607485.1"/>
    <property type="molecule type" value="Genomic_DNA"/>
</dbReference>
<reference evidence="3" key="1">
    <citation type="journal article" date="2019" name="Int. J. Syst. Evol. Microbiol.">
        <title>The Global Catalogue of Microorganisms (GCM) 10K type strain sequencing project: providing services to taxonomists for standard genome sequencing and annotation.</title>
        <authorList>
            <consortium name="The Broad Institute Genomics Platform"/>
            <consortium name="The Broad Institute Genome Sequencing Center for Infectious Disease"/>
            <person name="Wu L."/>
            <person name="Ma J."/>
        </authorList>
    </citation>
    <scope>NUCLEOTIDE SEQUENCE [LARGE SCALE GENOMIC DNA]</scope>
    <source>
        <strain evidence="3">CGMCC 1.12376</strain>
    </source>
</reference>
<evidence type="ECO:0000313" key="2">
    <source>
        <dbReference type="EMBL" id="MFD1607485.1"/>
    </source>
</evidence>
<dbReference type="Gene3D" id="3.40.630.30">
    <property type="match status" value="2"/>
</dbReference>
<dbReference type="CDD" id="cd04301">
    <property type="entry name" value="NAT_SF"/>
    <property type="match status" value="2"/>
</dbReference>
<gene>
    <name evidence="2" type="ORF">ACFSBH_07455</name>
</gene>
<dbReference type="InterPro" id="IPR016181">
    <property type="entry name" value="Acyl_CoA_acyltransferase"/>
</dbReference>
<dbReference type="SUPFAM" id="SSF55729">
    <property type="entry name" value="Acyl-CoA N-acyltransferases (Nat)"/>
    <property type="match status" value="2"/>
</dbReference>
<organism evidence="2 3">
    <name type="scientific">Oceanobacillus luteolus</name>
    <dbReference type="NCBI Taxonomy" id="1274358"/>
    <lineage>
        <taxon>Bacteria</taxon>
        <taxon>Bacillati</taxon>
        <taxon>Bacillota</taxon>
        <taxon>Bacilli</taxon>
        <taxon>Bacillales</taxon>
        <taxon>Bacillaceae</taxon>
        <taxon>Oceanobacillus</taxon>
    </lineage>
</organism>
<dbReference type="InterPro" id="IPR000182">
    <property type="entry name" value="GNAT_dom"/>
</dbReference>
<feature type="domain" description="N-acetyltransferase" evidence="1">
    <location>
        <begin position="173"/>
        <end position="319"/>
    </location>
</feature>
<feature type="domain" description="N-acetyltransferase" evidence="1">
    <location>
        <begin position="2"/>
        <end position="166"/>
    </location>
</feature>
<dbReference type="PANTHER" id="PTHR43617">
    <property type="entry name" value="L-AMINO ACID N-ACETYLTRANSFERASE"/>
    <property type="match status" value="1"/>
</dbReference>
<dbReference type="PROSITE" id="PS51186">
    <property type="entry name" value="GNAT"/>
    <property type="match status" value="2"/>
</dbReference>
<dbReference type="EC" id="2.3.1.-" evidence="2"/>
<accession>A0ABW4HQL5</accession>
<dbReference type="GO" id="GO:0016746">
    <property type="term" value="F:acyltransferase activity"/>
    <property type="evidence" value="ECO:0007669"/>
    <property type="project" value="UniProtKB-KW"/>
</dbReference>
<dbReference type="Pfam" id="PF00583">
    <property type="entry name" value="Acetyltransf_1"/>
    <property type="match status" value="2"/>
</dbReference>
<keyword evidence="2" id="KW-0808">Transferase</keyword>
<dbReference type="InterPro" id="IPR050276">
    <property type="entry name" value="MshD_Acetyltransferase"/>
</dbReference>